<organism evidence="1 2">
    <name type="scientific">[Mycobacterium] burgundiense</name>
    <dbReference type="NCBI Taxonomy" id="3064286"/>
    <lineage>
        <taxon>Bacteria</taxon>
        <taxon>Bacillati</taxon>
        <taxon>Actinomycetota</taxon>
        <taxon>Actinomycetes</taxon>
        <taxon>Mycobacteriales</taxon>
        <taxon>Mycobacteriaceae</taxon>
        <taxon>Mycolicibacterium</taxon>
    </lineage>
</organism>
<dbReference type="Proteomes" id="UP001190465">
    <property type="component" value="Chromosome"/>
</dbReference>
<sequence length="169" mass="19120">MSAQSEDVQKLIEQALDERELSYTRHEGAHGGLPGLVVQLPGERKLTTNTILSIGKHSVRVEAFVCRRPDEDFEAVYKFLLKRNGRLYGVAYTLDNVGDIYLVGRMALELVTADEIDRVLGQVLEAVDSDFNTLLELGFRSSIQKEWAWRVARGESLKNLEAFEHLIDE</sequence>
<dbReference type="RefSeq" id="WP_308479331.1">
    <property type="nucleotide sequence ID" value="NZ_OY726397.1"/>
</dbReference>
<proteinExistence type="predicted"/>
<dbReference type="EMBL" id="OY726397">
    <property type="protein sequence ID" value="CAJ1508902.1"/>
    <property type="molecule type" value="Genomic_DNA"/>
</dbReference>
<dbReference type="Pfam" id="PF10722">
    <property type="entry name" value="YbjN"/>
    <property type="match status" value="1"/>
</dbReference>
<reference evidence="1 2" key="1">
    <citation type="submission" date="2023-08" db="EMBL/GenBank/DDBJ databases">
        <authorList>
            <person name="Folkvardsen B D."/>
            <person name="Norman A."/>
        </authorList>
    </citation>
    <scope>NUCLEOTIDE SEQUENCE [LARGE SCALE GENOMIC DNA]</scope>
    <source>
        <strain evidence="1 2">Mu0053</strain>
    </source>
</reference>
<keyword evidence="2" id="KW-1185">Reference proteome</keyword>
<accession>A0ABM9M297</accession>
<dbReference type="SUPFAM" id="SSF69635">
    <property type="entry name" value="Type III secretory system chaperone-like"/>
    <property type="match status" value="1"/>
</dbReference>
<protein>
    <submittedName>
        <fullName evidence="1">YbjN domain-containing protein</fullName>
    </submittedName>
</protein>
<evidence type="ECO:0000313" key="2">
    <source>
        <dbReference type="Proteomes" id="UP001190465"/>
    </source>
</evidence>
<gene>
    <name evidence="1" type="ORF">MU0053_004005</name>
</gene>
<name>A0ABM9M297_9MYCO</name>
<dbReference type="Gene3D" id="3.30.1460.10">
    <property type="match status" value="1"/>
</dbReference>
<dbReference type="InterPro" id="IPR019660">
    <property type="entry name" value="Put_sensory_transdc_reg_YbjN"/>
</dbReference>
<evidence type="ECO:0000313" key="1">
    <source>
        <dbReference type="EMBL" id="CAJ1508902.1"/>
    </source>
</evidence>